<dbReference type="PANTHER" id="PTHR15032:SF4">
    <property type="entry name" value="N-ACYL-PHOSPHATIDYLETHANOLAMINE-HYDROLYZING PHOSPHOLIPASE D"/>
    <property type="match status" value="1"/>
</dbReference>
<evidence type="ECO:0000313" key="2">
    <source>
        <dbReference type="EMBL" id="CAD7700166.1"/>
    </source>
</evidence>
<dbReference type="EMBL" id="CAJHUC010001189">
    <property type="protein sequence ID" value="CAD7700166.1"/>
    <property type="molecule type" value="Genomic_DNA"/>
</dbReference>
<accession>A0A8S1IYP1</accession>
<dbReference type="SUPFAM" id="SSF56281">
    <property type="entry name" value="Metallo-hydrolase/oxidoreductase"/>
    <property type="match status" value="1"/>
</dbReference>
<proteinExistence type="predicted"/>
<dbReference type="OrthoDB" id="332863at2759"/>
<dbReference type="Proteomes" id="UP000708148">
    <property type="component" value="Unassembled WGS sequence"/>
</dbReference>
<evidence type="ECO:0000313" key="3">
    <source>
        <dbReference type="Proteomes" id="UP000708148"/>
    </source>
</evidence>
<dbReference type="GO" id="GO:0005737">
    <property type="term" value="C:cytoplasm"/>
    <property type="evidence" value="ECO:0007669"/>
    <property type="project" value="TreeGrafter"/>
</dbReference>
<comment type="caution">
    <text evidence="2">The sequence shown here is derived from an EMBL/GenBank/DDBJ whole genome shotgun (WGS) entry which is preliminary data.</text>
</comment>
<dbReference type="InterPro" id="IPR001279">
    <property type="entry name" value="Metallo-B-lactamas"/>
</dbReference>
<dbReference type="Gene3D" id="3.60.15.10">
    <property type="entry name" value="Ribonuclease Z/Hydroxyacylglutathione hydrolase-like"/>
    <property type="match status" value="1"/>
</dbReference>
<dbReference type="InterPro" id="IPR036866">
    <property type="entry name" value="RibonucZ/Hydroxyglut_hydro"/>
</dbReference>
<protein>
    <recommendedName>
        <fullName evidence="1">Metallo-beta-lactamase domain-containing protein</fullName>
    </recommendedName>
</protein>
<reference evidence="2" key="1">
    <citation type="submission" date="2020-12" db="EMBL/GenBank/DDBJ databases">
        <authorList>
            <person name="Iha C."/>
        </authorList>
    </citation>
    <scope>NUCLEOTIDE SEQUENCE</scope>
</reference>
<dbReference type="PANTHER" id="PTHR15032">
    <property type="entry name" value="N-ACYL-PHOSPHATIDYLETHANOLAMINE-HYDROLYZING PHOSPHOLIPASE D"/>
    <property type="match status" value="1"/>
</dbReference>
<name>A0A8S1IYP1_9CHLO</name>
<organism evidence="2 3">
    <name type="scientific">Ostreobium quekettii</name>
    <dbReference type="NCBI Taxonomy" id="121088"/>
    <lineage>
        <taxon>Eukaryota</taxon>
        <taxon>Viridiplantae</taxon>
        <taxon>Chlorophyta</taxon>
        <taxon>core chlorophytes</taxon>
        <taxon>Ulvophyceae</taxon>
        <taxon>TCBD clade</taxon>
        <taxon>Bryopsidales</taxon>
        <taxon>Ostreobineae</taxon>
        <taxon>Ostreobiaceae</taxon>
        <taxon>Ostreobium</taxon>
    </lineage>
</organism>
<dbReference type="AlphaFoldDB" id="A0A8S1IYP1"/>
<dbReference type="Pfam" id="PF12706">
    <property type="entry name" value="Lactamase_B_2"/>
    <property type="match status" value="1"/>
</dbReference>
<sequence>MLRGARRLASTALGGRARRLCTWPGSPDAVTSVLPPMDAEKDGLSRPVVEKGPLGTRFNNPWSTWREWGIRDAAIIAATLREFVKEGGSGGWLLEEKKPTAADFRQTFPLTPVDWSTVTACPKDAVQALWVGHATALVQIGDVRFITDPVFSDRCSPTQWMGPKRVVPPAVDLDDPQFPKLDFVVISHNHYDHLDRNSVAGLHRKFGDDLAWYVPMGLASWFRSRGVSNVTELTWWEGLPHGDSGVSLRFLPTQHWSARSLTDRRSTLWGSWLVTGPAGRVYFGGDTAYCPAFKQIGQEHAPIDLALIPVGAYLPREFMRPQHVDPEEAVKIHQDIGARFSMGIHCCTFALTTEALDQPPRDLEAAVSAAGLSPDAFVVLRHGEHIRVAGGRVTNTPKLLPVSEQAEDG</sequence>
<evidence type="ECO:0000259" key="1">
    <source>
        <dbReference type="Pfam" id="PF12706"/>
    </source>
</evidence>
<feature type="domain" description="Metallo-beta-lactamase" evidence="1">
    <location>
        <begin position="144"/>
        <end position="345"/>
    </location>
</feature>
<keyword evidence="3" id="KW-1185">Reference proteome</keyword>
<gene>
    <name evidence="2" type="ORF">OSTQU699_LOCUS5525</name>
</gene>